<gene>
    <name evidence="2" type="ORF">BGAL_0226g00150</name>
</gene>
<feature type="compositionally biased region" description="Polar residues" evidence="1">
    <location>
        <begin position="103"/>
        <end position="112"/>
    </location>
</feature>
<keyword evidence="3" id="KW-1185">Reference proteome</keyword>
<feature type="compositionally biased region" description="Low complexity" evidence="1">
    <location>
        <begin position="177"/>
        <end position="187"/>
    </location>
</feature>
<dbReference type="Proteomes" id="UP000308671">
    <property type="component" value="Unassembled WGS sequence"/>
</dbReference>
<feature type="region of interest" description="Disordered" evidence="1">
    <location>
        <begin position="82"/>
        <end position="225"/>
    </location>
</feature>
<dbReference type="OrthoDB" id="3550675at2759"/>
<reference evidence="2 3" key="1">
    <citation type="submission" date="2017-12" db="EMBL/GenBank/DDBJ databases">
        <title>Comparative genomics of Botrytis spp.</title>
        <authorList>
            <person name="Valero-Jimenez C.A."/>
            <person name="Tapia P."/>
            <person name="Veloso J."/>
            <person name="Silva-Moreno E."/>
            <person name="Staats M."/>
            <person name="Valdes J.H."/>
            <person name="Van Kan J.A.L."/>
        </authorList>
    </citation>
    <scope>NUCLEOTIDE SEQUENCE [LARGE SCALE GENOMIC DNA]</scope>
    <source>
        <strain evidence="2 3">MUCL435</strain>
    </source>
</reference>
<feature type="compositionally biased region" description="Basic and acidic residues" evidence="1">
    <location>
        <begin position="113"/>
        <end position="130"/>
    </location>
</feature>
<dbReference type="EMBL" id="PQXL01000226">
    <property type="protein sequence ID" value="THV48820.1"/>
    <property type="molecule type" value="Genomic_DNA"/>
</dbReference>
<evidence type="ECO:0000313" key="3">
    <source>
        <dbReference type="Proteomes" id="UP000308671"/>
    </source>
</evidence>
<protein>
    <submittedName>
        <fullName evidence="2">Uncharacterized protein</fullName>
    </submittedName>
</protein>
<dbReference type="AlphaFoldDB" id="A0A4S8QV70"/>
<proteinExistence type="predicted"/>
<comment type="caution">
    <text evidence="2">The sequence shown here is derived from an EMBL/GenBank/DDBJ whole genome shotgun (WGS) entry which is preliminary data.</text>
</comment>
<feature type="compositionally biased region" description="Basic and acidic residues" evidence="1">
    <location>
        <begin position="190"/>
        <end position="201"/>
    </location>
</feature>
<name>A0A4S8QV70_9HELO</name>
<feature type="compositionally biased region" description="Low complexity" evidence="1">
    <location>
        <begin position="216"/>
        <end position="225"/>
    </location>
</feature>
<evidence type="ECO:0000313" key="2">
    <source>
        <dbReference type="EMBL" id="THV48820.1"/>
    </source>
</evidence>
<organism evidence="2 3">
    <name type="scientific">Botrytis galanthina</name>
    <dbReference type="NCBI Taxonomy" id="278940"/>
    <lineage>
        <taxon>Eukaryota</taxon>
        <taxon>Fungi</taxon>
        <taxon>Dikarya</taxon>
        <taxon>Ascomycota</taxon>
        <taxon>Pezizomycotina</taxon>
        <taxon>Leotiomycetes</taxon>
        <taxon>Helotiales</taxon>
        <taxon>Sclerotiniaceae</taxon>
        <taxon>Botrytis</taxon>
    </lineage>
</organism>
<evidence type="ECO:0000256" key="1">
    <source>
        <dbReference type="SAM" id="MobiDB-lite"/>
    </source>
</evidence>
<sequence length="370" mass="41841">MPKVNREEIVRWSEWDEQTLEREANATESGDKQDFADRKTAKDILKGLSSWSDEEIKTKLDSSTFDNANREDKNIAIAIDLKLRRESSTKANDDAQKAMAKLSMNNSSNDRGTANKEARPREDRHGEPRQTGKHHRDHSPRAGESSKKHATNSTKTGSSKPSSHSTAKPSDAPKPPATSSSTATSSTHSKRPEPRSSRPTDRPTSSASIPNPPKPTTVVASSSNSTSGLVFKADFEDYWKLDSDKKIRCTKGGECQDTIFTDKEKYTRHFKTIHAHDRTLYRCPFGARCTEKEFNREDSFRDWRLRQETIKTKIATGSENYQDRRTAVLGISTIQTERTPRSIEKVGYLFKDIPSKDRHPAFQIQFPRPE</sequence>
<accession>A0A4S8QV70</accession>
<feature type="compositionally biased region" description="Polar residues" evidence="1">
    <location>
        <begin position="151"/>
        <end position="164"/>
    </location>
</feature>
<feature type="compositionally biased region" description="Basic and acidic residues" evidence="1">
    <location>
        <begin position="82"/>
        <end position="96"/>
    </location>
</feature>